<feature type="transmembrane region" description="Helical" evidence="1">
    <location>
        <begin position="12"/>
        <end position="33"/>
    </location>
</feature>
<evidence type="ECO:0000256" key="1">
    <source>
        <dbReference type="SAM" id="Phobius"/>
    </source>
</evidence>
<gene>
    <name evidence="3" type="ORF">UFOPK3564_02814</name>
</gene>
<keyword evidence="1" id="KW-0472">Membrane</keyword>
<dbReference type="EMBL" id="CAFBMK010000223">
    <property type="protein sequence ID" value="CAB4938799.1"/>
    <property type="molecule type" value="Genomic_DNA"/>
</dbReference>
<dbReference type="AlphaFoldDB" id="A0A6J7J6R2"/>
<dbReference type="SUPFAM" id="SSF50199">
    <property type="entry name" value="Staphylococcal nuclease"/>
    <property type="match status" value="1"/>
</dbReference>
<protein>
    <submittedName>
        <fullName evidence="3">Unannotated protein</fullName>
    </submittedName>
</protein>
<dbReference type="InterPro" id="IPR035437">
    <property type="entry name" value="SNase_OB-fold_sf"/>
</dbReference>
<dbReference type="InterPro" id="IPR016071">
    <property type="entry name" value="Staphylococal_nuclease_OB-fold"/>
</dbReference>
<evidence type="ECO:0000259" key="2">
    <source>
        <dbReference type="PROSITE" id="PS50830"/>
    </source>
</evidence>
<accession>A0A6J7J6R2</accession>
<dbReference type="Gene3D" id="2.40.50.90">
    <property type="match status" value="1"/>
</dbReference>
<name>A0A6J7J6R2_9ZZZZ</name>
<organism evidence="3">
    <name type="scientific">freshwater metagenome</name>
    <dbReference type="NCBI Taxonomy" id="449393"/>
    <lineage>
        <taxon>unclassified sequences</taxon>
        <taxon>metagenomes</taxon>
        <taxon>ecological metagenomes</taxon>
    </lineage>
</organism>
<evidence type="ECO:0000313" key="3">
    <source>
        <dbReference type="EMBL" id="CAB4938799.1"/>
    </source>
</evidence>
<keyword evidence="1" id="KW-0812">Transmembrane</keyword>
<reference evidence="3" key="1">
    <citation type="submission" date="2020-05" db="EMBL/GenBank/DDBJ databases">
        <authorList>
            <person name="Chiriac C."/>
            <person name="Salcher M."/>
            <person name="Ghai R."/>
            <person name="Kavagutti S V."/>
        </authorList>
    </citation>
    <scope>NUCLEOTIDE SEQUENCE</scope>
</reference>
<dbReference type="SMART" id="SM00318">
    <property type="entry name" value="SNc"/>
    <property type="match status" value="1"/>
</dbReference>
<dbReference type="PROSITE" id="PS50830">
    <property type="entry name" value="TNASE_3"/>
    <property type="match status" value="1"/>
</dbReference>
<keyword evidence="1" id="KW-1133">Transmembrane helix</keyword>
<proteinExistence type="predicted"/>
<dbReference type="Pfam" id="PF00565">
    <property type="entry name" value="SNase"/>
    <property type="match status" value="1"/>
</dbReference>
<feature type="domain" description="TNase-like" evidence="2">
    <location>
        <begin position="46"/>
        <end position="183"/>
    </location>
</feature>
<sequence length="185" mass="20119">MGFLGGFFVGVFARPLAALFAGFCVLLLIGGIVDRVVLGYESKPTGESSAQIVRAVDGDTLVVLQESVEQRVRVLGINTPEVHGQKECGGEAASRAAKQWAAENSIVTLRSDPAAPDRDRYGRLLRYVEPSRLEVQPGEDLSGLQVRRGHARVAAYGQKLEKLSELRRFERQARAAGRGLWGACR</sequence>